<keyword evidence="2" id="KW-1185">Reference proteome</keyword>
<protein>
    <submittedName>
        <fullName evidence="1">Uncharacterized protein</fullName>
    </submittedName>
</protein>
<comment type="caution">
    <text evidence="1">The sequence shown here is derived from an EMBL/GenBank/DDBJ whole genome shotgun (WGS) entry which is preliminary data.</text>
</comment>
<sequence length="99" mass="11300">MPSGIIFKLILRAIIDQAIYWFSLFISTDHSQHSLKPKIIELGGVSQKIAELYMENSNPEQAKQYVDLALDYANQLSPKQRQRALWIAKSQQLATQLTP</sequence>
<evidence type="ECO:0000313" key="1">
    <source>
        <dbReference type="EMBL" id="RJG47520.1"/>
    </source>
</evidence>
<gene>
    <name evidence="1" type="ORF">D1Z90_10290</name>
</gene>
<dbReference type="Proteomes" id="UP000283255">
    <property type="component" value="Unassembled WGS sequence"/>
</dbReference>
<accession>A0A418YEE3</accession>
<reference evidence="1 2" key="1">
    <citation type="submission" date="2018-09" db="EMBL/GenBank/DDBJ databases">
        <authorList>
            <person name="Wang F."/>
        </authorList>
    </citation>
    <scope>NUCLEOTIDE SEQUENCE [LARGE SCALE GENOMIC DNA]</scope>
    <source>
        <strain evidence="1 2">PLHSC7-2</strain>
    </source>
</reference>
<evidence type="ECO:0000313" key="2">
    <source>
        <dbReference type="Proteomes" id="UP000283255"/>
    </source>
</evidence>
<reference evidence="1 2" key="2">
    <citation type="submission" date="2019-01" db="EMBL/GenBank/DDBJ databases">
        <title>Motilimonas pumilus sp. nov., isolated from the gut of sea cucumber (Apostichopus japonicus).</title>
        <authorList>
            <person name="Wang F.-Q."/>
            <person name="Ren L.-H."/>
            <person name="Lin Y.-W."/>
            <person name="Sun G.-H."/>
            <person name="Du Z.-J."/>
            <person name="Zhao J.-X."/>
            <person name="Liu X.-J."/>
            <person name="Liu L.-J."/>
        </authorList>
    </citation>
    <scope>NUCLEOTIDE SEQUENCE [LARGE SCALE GENOMIC DNA]</scope>
    <source>
        <strain evidence="1 2">PLHSC7-2</strain>
    </source>
</reference>
<organism evidence="1 2">
    <name type="scientific">Motilimonas pumila</name>
    <dbReference type="NCBI Taxonomy" id="2303987"/>
    <lineage>
        <taxon>Bacteria</taxon>
        <taxon>Pseudomonadati</taxon>
        <taxon>Pseudomonadota</taxon>
        <taxon>Gammaproteobacteria</taxon>
        <taxon>Alteromonadales</taxon>
        <taxon>Alteromonadales genera incertae sedis</taxon>
        <taxon>Motilimonas</taxon>
    </lineage>
</organism>
<dbReference type="RefSeq" id="WP_119910673.1">
    <property type="nucleotide sequence ID" value="NZ_QZCH01000012.1"/>
</dbReference>
<proteinExistence type="predicted"/>
<name>A0A418YEE3_9GAMM</name>
<dbReference type="EMBL" id="QZCH01000012">
    <property type="protein sequence ID" value="RJG47520.1"/>
    <property type="molecule type" value="Genomic_DNA"/>
</dbReference>
<dbReference type="AlphaFoldDB" id="A0A418YEE3"/>